<comment type="catalytic activity">
    <reaction evidence="1">
        <text>ATP + protein L-histidine = ADP + protein N-phospho-L-histidine.</text>
        <dbReference type="EC" id="2.7.13.3"/>
    </reaction>
</comment>
<dbReference type="SMART" id="SM00387">
    <property type="entry name" value="HATPase_c"/>
    <property type="match status" value="1"/>
</dbReference>
<dbReference type="PRINTS" id="PR00344">
    <property type="entry name" value="BCTRLSENSOR"/>
</dbReference>
<feature type="domain" description="PAS" evidence="8">
    <location>
        <begin position="23"/>
        <end position="93"/>
    </location>
</feature>
<dbReference type="InterPro" id="IPR029016">
    <property type="entry name" value="GAF-like_dom_sf"/>
</dbReference>
<dbReference type="SUPFAM" id="SSF55785">
    <property type="entry name" value="PYP-like sensor domain (PAS domain)"/>
    <property type="match status" value="6"/>
</dbReference>
<comment type="caution">
    <text evidence="10">The sequence shown here is derived from an EMBL/GenBank/DDBJ whole genome shotgun (WGS) entry which is preliminary data.</text>
</comment>
<dbReference type="PROSITE" id="PS50112">
    <property type="entry name" value="PAS"/>
    <property type="match status" value="6"/>
</dbReference>
<dbReference type="RefSeq" id="WP_190464004.1">
    <property type="nucleotide sequence ID" value="NZ_JACJPW010000018.1"/>
</dbReference>
<dbReference type="SMART" id="SM00091">
    <property type="entry name" value="PAS"/>
    <property type="match status" value="6"/>
</dbReference>
<dbReference type="InterPro" id="IPR001610">
    <property type="entry name" value="PAC"/>
</dbReference>
<evidence type="ECO:0000259" key="9">
    <source>
        <dbReference type="PROSITE" id="PS50113"/>
    </source>
</evidence>
<evidence type="ECO:0000313" key="10">
    <source>
        <dbReference type="EMBL" id="MBD2181238.1"/>
    </source>
</evidence>
<dbReference type="FunFam" id="3.30.450.20:FF:000099">
    <property type="entry name" value="Sensory box sensor histidine kinase"/>
    <property type="match status" value="1"/>
</dbReference>
<name>A0A926ZFK4_9CYAN</name>
<evidence type="ECO:0000256" key="4">
    <source>
        <dbReference type="ARBA" id="ARBA00022679"/>
    </source>
</evidence>
<dbReference type="Gene3D" id="3.30.565.10">
    <property type="entry name" value="Histidine kinase-like ATPase, C-terminal domain"/>
    <property type="match status" value="1"/>
</dbReference>
<evidence type="ECO:0000259" key="8">
    <source>
        <dbReference type="PROSITE" id="PS50112"/>
    </source>
</evidence>
<dbReference type="AlphaFoldDB" id="A0A926ZFK4"/>
<evidence type="ECO:0000313" key="11">
    <source>
        <dbReference type="Proteomes" id="UP000641646"/>
    </source>
</evidence>
<dbReference type="Pfam" id="PF08447">
    <property type="entry name" value="PAS_3"/>
    <property type="match status" value="2"/>
</dbReference>
<feature type="domain" description="PAC" evidence="9">
    <location>
        <begin position="480"/>
        <end position="533"/>
    </location>
</feature>
<dbReference type="PROSITE" id="PS50109">
    <property type="entry name" value="HIS_KIN"/>
    <property type="match status" value="1"/>
</dbReference>
<evidence type="ECO:0000256" key="6">
    <source>
        <dbReference type="ARBA" id="ARBA00023012"/>
    </source>
</evidence>
<dbReference type="CDD" id="cd00130">
    <property type="entry name" value="PAS"/>
    <property type="match status" value="5"/>
</dbReference>
<dbReference type="Gene3D" id="1.10.287.130">
    <property type="match status" value="1"/>
</dbReference>
<dbReference type="SMART" id="SM00086">
    <property type="entry name" value="PAC"/>
    <property type="match status" value="5"/>
</dbReference>
<dbReference type="SUPFAM" id="SSF55781">
    <property type="entry name" value="GAF domain-like"/>
    <property type="match status" value="1"/>
</dbReference>
<feature type="domain" description="PAS" evidence="8">
    <location>
        <begin position="406"/>
        <end position="477"/>
    </location>
</feature>
<dbReference type="CDD" id="cd00082">
    <property type="entry name" value="HisKA"/>
    <property type="match status" value="1"/>
</dbReference>
<feature type="domain" description="PAS" evidence="8">
    <location>
        <begin position="280"/>
        <end position="350"/>
    </location>
</feature>
<dbReference type="GO" id="GO:0000155">
    <property type="term" value="F:phosphorelay sensor kinase activity"/>
    <property type="evidence" value="ECO:0007669"/>
    <property type="project" value="InterPro"/>
</dbReference>
<dbReference type="InterPro" id="IPR036097">
    <property type="entry name" value="HisK_dim/P_sf"/>
</dbReference>
<accession>A0A926ZFK4</accession>
<dbReference type="InterPro" id="IPR005467">
    <property type="entry name" value="His_kinase_dom"/>
</dbReference>
<keyword evidence="6" id="KW-0902">Two-component regulatory system</keyword>
<dbReference type="InterPro" id="IPR036890">
    <property type="entry name" value="HATPase_C_sf"/>
</dbReference>
<evidence type="ECO:0000256" key="1">
    <source>
        <dbReference type="ARBA" id="ARBA00000085"/>
    </source>
</evidence>
<dbReference type="InterPro" id="IPR013656">
    <property type="entry name" value="PAS_4"/>
</dbReference>
<dbReference type="InterPro" id="IPR013655">
    <property type="entry name" value="PAS_fold_3"/>
</dbReference>
<dbReference type="Gene3D" id="3.30.450.40">
    <property type="match status" value="1"/>
</dbReference>
<dbReference type="InterPro" id="IPR004358">
    <property type="entry name" value="Sig_transdc_His_kin-like_C"/>
</dbReference>
<gene>
    <name evidence="10" type="ORF">H6G03_08995</name>
</gene>
<feature type="domain" description="PAS" evidence="8">
    <location>
        <begin position="164"/>
        <end position="199"/>
    </location>
</feature>
<reference evidence="10" key="2">
    <citation type="submission" date="2020-08" db="EMBL/GenBank/DDBJ databases">
        <authorList>
            <person name="Chen M."/>
            <person name="Teng W."/>
            <person name="Zhao L."/>
            <person name="Hu C."/>
            <person name="Zhou Y."/>
            <person name="Han B."/>
            <person name="Song L."/>
            <person name="Shu W."/>
        </authorList>
    </citation>
    <scope>NUCLEOTIDE SEQUENCE</scope>
    <source>
        <strain evidence="10">FACHB-1375</strain>
    </source>
</reference>
<sequence length="1267" mass="142116">MMTTELVALQTAYTSLESALKKSQALLEATFEQTIIGLAYCDLQGKFVRVNRKFGELVGSEISQLINRTFSEITHPENPQIASVLSQQLIQGEIANYEREICFPHRDGTVAWGQLTLSLVREESGEPVFLLLTIADITQNKNPAQQLQQKETSTSEQLKICQFALEHAADAIFWVKSDAEFCYVNLAACRLSGYDREELFTMKVFHLDPKFTPEIWKQEWENLKQQRFLQFDSNIQAKDGRFIPVQISVNYLEFEGCEYNCAFMRDISDRISVATALRKSEQQYETLARLAPVGIFRTDAAGKTIYANERSIEMVGLRCEMLLGDGWIQTIHPEDLEEVLTKWLNTIKQHSSFQCEHRIVRPDGSIVWVLTQAIAELEADGTIIGYVGTLTDISERKRVEAELTQAQKFLASVLENLPVSVVAKEATELRFVLWNPATTNILGYTPEEVLGKNDYDFFPKEQADFFTSKDKEALNAGKFIDIPEEPIQIKTGETRFFHTRKTVITDNDGKPQYLLAIAEDITERKLALEALAENEERWRQIFTEAPMGMALANMDNHSIVKVNRAICEMLGYTEAELLTMTPADVTHPEDMDMERCLINQLMSGKINSYQIEKRFQTKNYEIIWVNLKATILRHGNGTIRYGLAMIENITQRKVLERELALRQARFDAFFKAAPAGLVILDDRLRYVQINEAAAEINGVAIEEHFGKTGREIFPELASTLEPMCQRILATGEPMLNMEVSGKTPKEAGIFRHWIASFFPLPGEDRRPVGLGIVAVEITALKRAEAALKEKVAREKLLNQLVTQIRTSFDLDKILATVVSSLQNLFNVDSCAFSWYHPCCSTLPTSREEDGEVWEVVHEAKKPHIASLIGIYPTQAYGSITQRLIEGKIIRVNEVATCGDPELQQACMSSGYTSVIAIPIMTNSGEIGTIGCYHSTGVRPWTDAEVEFLQAVCNQLAIAISQAELYNQATQTALVAQEKARLLEAALFELKSAQLQLIQSEKMSSLGQMVAGIAHEINNPVSFIYGNIDHASRYISDLLSLVELYAQHYPQPANAITEFEEDIDLDFLKLDLPKLLGSMKIGATRIQEIVRSLRTFSRLDEAEKKAIDLHEGLDSTLRLLEHRLSEKSGHPAIQVIKNYGNLPLAECYAGQLNQVFMNLLTNAIDAIEETYQGRSKESIKANPGKITIATELKNSSRVIIKISDNGAGIPESVKKRLFDPFFTTKAVGKGTGLGLSISYQIVVERHSGELRCVSSPGKGTEFAIEIPL</sequence>
<dbReference type="InterPro" id="IPR000014">
    <property type="entry name" value="PAS"/>
</dbReference>
<dbReference type="PANTHER" id="PTHR43304:SF1">
    <property type="entry name" value="PAC DOMAIN-CONTAINING PROTEIN"/>
    <property type="match status" value="1"/>
</dbReference>
<dbReference type="InterPro" id="IPR003594">
    <property type="entry name" value="HATPase_dom"/>
</dbReference>
<dbReference type="InterPro" id="IPR052162">
    <property type="entry name" value="Sensor_kinase/Photoreceptor"/>
</dbReference>
<evidence type="ECO:0000256" key="2">
    <source>
        <dbReference type="ARBA" id="ARBA00012438"/>
    </source>
</evidence>
<dbReference type="PANTHER" id="PTHR43304">
    <property type="entry name" value="PHYTOCHROME-LIKE PROTEIN CPH1"/>
    <property type="match status" value="1"/>
</dbReference>
<keyword evidence="11" id="KW-1185">Reference proteome</keyword>
<proteinExistence type="predicted"/>
<dbReference type="SUPFAM" id="SSF55874">
    <property type="entry name" value="ATPase domain of HSP90 chaperone/DNA topoisomerase II/histidine kinase"/>
    <property type="match status" value="1"/>
</dbReference>
<dbReference type="Gene3D" id="3.30.450.20">
    <property type="entry name" value="PAS domain"/>
    <property type="match status" value="6"/>
</dbReference>
<dbReference type="InterPro" id="IPR003018">
    <property type="entry name" value="GAF"/>
</dbReference>
<evidence type="ECO:0000256" key="3">
    <source>
        <dbReference type="ARBA" id="ARBA00022553"/>
    </source>
</evidence>
<feature type="domain" description="PAS" evidence="8">
    <location>
        <begin position="662"/>
        <end position="731"/>
    </location>
</feature>
<feature type="domain" description="PAC" evidence="9">
    <location>
        <begin position="97"/>
        <end position="149"/>
    </location>
</feature>
<feature type="domain" description="PAS" evidence="8">
    <location>
        <begin position="534"/>
        <end position="605"/>
    </location>
</feature>
<dbReference type="Pfam" id="PF02518">
    <property type="entry name" value="HATPase_c"/>
    <property type="match status" value="1"/>
</dbReference>
<dbReference type="Proteomes" id="UP000641646">
    <property type="component" value="Unassembled WGS sequence"/>
</dbReference>
<dbReference type="PROSITE" id="PS50113">
    <property type="entry name" value="PAC"/>
    <property type="match status" value="4"/>
</dbReference>
<dbReference type="Pfam" id="PF01590">
    <property type="entry name" value="GAF"/>
    <property type="match status" value="1"/>
</dbReference>
<keyword evidence="5" id="KW-0418">Kinase</keyword>
<dbReference type="EMBL" id="JACJPW010000018">
    <property type="protein sequence ID" value="MBD2181238.1"/>
    <property type="molecule type" value="Genomic_DNA"/>
</dbReference>
<dbReference type="NCBIfam" id="TIGR00229">
    <property type="entry name" value="sensory_box"/>
    <property type="match status" value="6"/>
</dbReference>
<feature type="domain" description="PAC" evidence="9">
    <location>
        <begin position="353"/>
        <end position="405"/>
    </location>
</feature>
<evidence type="ECO:0000256" key="5">
    <source>
        <dbReference type="ARBA" id="ARBA00022777"/>
    </source>
</evidence>
<dbReference type="InterPro" id="IPR003661">
    <property type="entry name" value="HisK_dim/P_dom"/>
</dbReference>
<organism evidence="10 11">
    <name type="scientific">Aerosakkonema funiforme FACHB-1375</name>
    <dbReference type="NCBI Taxonomy" id="2949571"/>
    <lineage>
        <taxon>Bacteria</taxon>
        <taxon>Bacillati</taxon>
        <taxon>Cyanobacteriota</taxon>
        <taxon>Cyanophyceae</taxon>
        <taxon>Oscillatoriophycideae</taxon>
        <taxon>Aerosakkonematales</taxon>
        <taxon>Aerosakkonemataceae</taxon>
        <taxon>Aerosakkonema</taxon>
    </lineage>
</organism>
<dbReference type="SMART" id="SM00388">
    <property type="entry name" value="HisKA"/>
    <property type="match status" value="1"/>
</dbReference>
<keyword evidence="4" id="KW-0808">Transferase</keyword>
<dbReference type="InterPro" id="IPR000700">
    <property type="entry name" value="PAS-assoc_C"/>
</dbReference>
<protein>
    <recommendedName>
        <fullName evidence="2">histidine kinase</fullName>
        <ecNumber evidence="2">2.7.13.3</ecNumber>
    </recommendedName>
</protein>
<keyword evidence="3" id="KW-0597">Phosphoprotein</keyword>
<reference evidence="10" key="1">
    <citation type="journal article" date="2015" name="ISME J.">
        <title>Draft Genome Sequence of Streptomyces incarnatus NRRL8089, which Produces the Nucleoside Antibiotic Sinefungin.</title>
        <authorList>
            <person name="Oshima K."/>
            <person name="Hattori M."/>
            <person name="Shimizu H."/>
            <person name="Fukuda K."/>
            <person name="Nemoto M."/>
            <person name="Inagaki K."/>
            <person name="Tamura T."/>
        </authorList>
    </citation>
    <scope>NUCLEOTIDE SEQUENCE</scope>
    <source>
        <strain evidence="10">FACHB-1375</strain>
    </source>
</reference>
<feature type="domain" description="Histidine kinase" evidence="7">
    <location>
        <begin position="1011"/>
        <end position="1267"/>
    </location>
</feature>
<dbReference type="SMART" id="SM00065">
    <property type="entry name" value="GAF"/>
    <property type="match status" value="1"/>
</dbReference>
<dbReference type="SUPFAM" id="SSF47384">
    <property type="entry name" value="Homodimeric domain of signal transducing histidine kinase"/>
    <property type="match status" value="1"/>
</dbReference>
<evidence type="ECO:0000259" key="7">
    <source>
        <dbReference type="PROSITE" id="PS50109"/>
    </source>
</evidence>
<dbReference type="InterPro" id="IPR035965">
    <property type="entry name" value="PAS-like_dom_sf"/>
</dbReference>
<dbReference type="Pfam" id="PF13426">
    <property type="entry name" value="PAS_9"/>
    <property type="match status" value="1"/>
</dbReference>
<feature type="domain" description="PAC" evidence="9">
    <location>
        <begin position="609"/>
        <end position="661"/>
    </location>
</feature>
<dbReference type="EC" id="2.7.13.3" evidence="2"/>
<dbReference type="Pfam" id="PF08448">
    <property type="entry name" value="PAS_4"/>
    <property type="match status" value="3"/>
</dbReference>